<organism evidence="1 2">
    <name type="scientific">Symmachiella macrocystis</name>
    <dbReference type="NCBI Taxonomy" id="2527985"/>
    <lineage>
        <taxon>Bacteria</taxon>
        <taxon>Pseudomonadati</taxon>
        <taxon>Planctomycetota</taxon>
        <taxon>Planctomycetia</taxon>
        <taxon>Planctomycetales</taxon>
        <taxon>Planctomycetaceae</taxon>
        <taxon>Symmachiella</taxon>
    </lineage>
</organism>
<keyword evidence="2" id="KW-1185">Reference proteome</keyword>
<accession>A0A5C6BU28</accession>
<reference evidence="1 2" key="1">
    <citation type="submission" date="2019-02" db="EMBL/GenBank/DDBJ databases">
        <title>Deep-cultivation of Planctomycetes and their phenomic and genomic characterization uncovers novel biology.</title>
        <authorList>
            <person name="Wiegand S."/>
            <person name="Jogler M."/>
            <person name="Boedeker C."/>
            <person name="Pinto D."/>
            <person name="Vollmers J."/>
            <person name="Rivas-Marin E."/>
            <person name="Kohn T."/>
            <person name="Peeters S.H."/>
            <person name="Heuer A."/>
            <person name="Rast P."/>
            <person name="Oberbeckmann S."/>
            <person name="Bunk B."/>
            <person name="Jeske O."/>
            <person name="Meyerdierks A."/>
            <person name="Storesund J.E."/>
            <person name="Kallscheuer N."/>
            <person name="Luecker S."/>
            <person name="Lage O.M."/>
            <person name="Pohl T."/>
            <person name="Merkel B.J."/>
            <person name="Hornburger P."/>
            <person name="Mueller R.-W."/>
            <person name="Bruemmer F."/>
            <person name="Labrenz M."/>
            <person name="Spormann A.M."/>
            <person name="Op Den Camp H."/>
            <person name="Overmann J."/>
            <person name="Amann R."/>
            <person name="Jetten M.S.M."/>
            <person name="Mascher T."/>
            <person name="Medema M.H."/>
            <person name="Devos D.P."/>
            <person name="Kaster A.-K."/>
            <person name="Ovreas L."/>
            <person name="Rohde M."/>
            <person name="Galperin M.Y."/>
            <person name="Jogler C."/>
        </authorList>
    </citation>
    <scope>NUCLEOTIDE SEQUENCE [LARGE SCALE GENOMIC DNA]</scope>
    <source>
        <strain evidence="1 2">CA54</strain>
    </source>
</reference>
<dbReference type="Pfam" id="PF19895">
    <property type="entry name" value="DUF6368"/>
    <property type="match status" value="1"/>
</dbReference>
<comment type="caution">
    <text evidence="1">The sequence shown here is derived from an EMBL/GenBank/DDBJ whole genome shotgun (WGS) entry which is preliminary data.</text>
</comment>
<dbReference type="AlphaFoldDB" id="A0A5C6BU28"/>
<protein>
    <submittedName>
        <fullName evidence="1">Uncharacterized protein</fullName>
    </submittedName>
</protein>
<dbReference type="RefSeq" id="WP_231963067.1">
    <property type="nucleotide sequence ID" value="NZ_SJPP01000001.1"/>
</dbReference>
<proteinExistence type="predicted"/>
<gene>
    <name evidence="1" type="ORF">CA54_30670</name>
</gene>
<evidence type="ECO:0000313" key="2">
    <source>
        <dbReference type="Proteomes" id="UP000320735"/>
    </source>
</evidence>
<dbReference type="InterPro" id="IPR045948">
    <property type="entry name" value="DUF6368"/>
</dbReference>
<evidence type="ECO:0000313" key="1">
    <source>
        <dbReference type="EMBL" id="TWU14224.1"/>
    </source>
</evidence>
<dbReference type="EMBL" id="SJPP01000001">
    <property type="protein sequence ID" value="TWU14224.1"/>
    <property type="molecule type" value="Genomic_DNA"/>
</dbReference>
<sequence length="123" mass="13605">MGPTATIFLPKPVSEQLLVSLDSELRSAAARIKTSRKGCDWNIWMTSDSTSFTHPFQVHVWETSKRLEDCGVDLKELALDSSVFQAIVTVSAGCNEYEDWNLTAVLAKKIADRFGGIATKPEK</sequence>
<dbReference type="Proteomes" id="UP000320735">
    <property type="component" value="Unassembled WGS sequence"/>
</dbReference>
<name>A0A5C6BU28_9PLAN</name>